<evidence type="ECO:0000256" key="1">
    <source>
        <dbReference type="SAM" id="Coils"/>
    </source>
</evidence>
<reference evidence="2 3" key="1">
    <citation type="journal article" date="2018" name="Nat. Ecol. Evol.">
        <title>Pezizomycetes genomes reveal the molecular basis of ectomycorrhizal truffle lifestyle.</title>
        <authorList>
            <person name="Murat C."/>
            <person name="Payen T."/>
            <person name="Noel B."/>
            <person name="Kuo A."/>
            <person name="Morin E."/>
            <person name="Chen J."/>
            <person name="Kohler A."/>
            <person name="Krizsan K."/>
            <person name="Balestrini R."/>
            <person name="Da Silva C."/>
            <person name="Montanini B."/>
            <person name="Hainaut M."/>
            <person name="Levati E."/>
            <person name="Barry K.W."/>
            <person name="Belfiori B."/>
            <person name="Cichocki N."/>
            <person name="Clum A."/>
            <person name="Dockter R.B."/>
            <person name="Fauchery L."/>
            <person name="Guy J."/>
            <person name="Iotti M."/>
            <person name="Le Tacon F."/>
            <person name="Lindquist E.A."/>
            <person name="Lipzen A."/>
            <person name="Malagnac F."/>
            <person name="Mello A."/>
            <person name="Molinier V."/>
            <person name="Miyauchi S."/>
            <person name="Poulain J."/>
            <person name="Riccioni C."/>
            <person name="Rubini A."/>
            <person name="Sitrit Y."/>
            <person name="Splivallo R."/>
            <person name="Traeger S."/>
            <person name="Wang M."/>
            <person name="Zifcakova L."/>
            <person name="Wipf D."/>
            <person name="Zambonelli A."/>
            <person name="Paolocci F."/>
            <person name="Nowrousian M."/>
            <person name="Ottonello S."/>
            <person name="Baldrian P."/>
            <person name="Spatafora J.W."/>
            <person name="Henrissat B."/>
            <person name="Nagy L.G."/>
            <person name="Aury J.M."/>
            <person name="Wincker P."/>
            <person name="Grigoriev I.V."/>
            <person name="Bonfante P."/>
            <person name="Martin F.M."/>
        </authorList>
    </citation>
    <scope>NUCLEOTIDE SEQUENCE [LARGE SCALE GENOMIC DNA]</scope>
    <source>
        <strain evidence="2 3">RN42</strain>
    </source>
</reference>
<gene>
    <name evidence="2" type="ORF">BJ508DRAFT_309063</name>
</gene>
<organism evidence="2 3">
    <name type="scientific">Ascobolus immersus RN42</name>
    <dbReference type="NCBI Taxonomy" id="1160509"/>
    <lineage>
        <taxon>Eukaryota</taxon>
        <taxon>Fungi</taxon>
        <taxon>Dikarya</taxon>
        <taxon>Ascomycota</taxon>
        <taxon>Pezizomycotina</taxon>
        <taxon>Pezizomycetes</taxon>
        <taxon>Pezizales</taxon>
        <taxon>Ascobolaceae</taxon>
        <taxon>Ascobolus</taxon>
    </lineage>
</organism>
<feature type="coiled-coil region" evidence="1">
    <location>
        <begin position="199"/>
        <end position="226"/>
    </location>
</feature>
<dbReference type="Proteomes" id="UP000275078">
    <property type="component" value="Unassembled WGS sequence"/>
</dbReference>
<dbReference type="EMBL" id="ML119709">
    <property type="protein sequence ID" value="RPA78571.1"/>
    <property type="molecule type" value="Genomic_DNA"/>
</dbReference>
<evidence type="ECO:0000313" key="2">
    <source>
        <dbReference type="EMBL" id="RPA78571.1"/>
    </source>
</evidence>
<accession>A0A3N4I2W9</accession>
<evidence type="ECO:0000313" key="3">
    <source>
        <dbReference type="Proteomes" id="UP000275078"/>
    </source>
</evidence>
<keyword evidence="1" id="KW-0175">Coiled coil</keyword>
<keyword evidence="3" id="KW-1185">Reference proteome</keyword>
<protein>
    <submittedName>
        <fullName evidence="2">Uncharacterized protein</fullName>
    </submittedName>
</protein>
<dbReference type="AlphaFoldDB" id="A0A3N4I2W9"/>
<proteinExistence type="predicted"/>
<name>A0A3N4I2W9_ASCIM</name>
<sequence>MSTPNISNQYTTVNVVGTLRQKIQAANAVCTSHQSRAEKVTRKATTLLDKSQLVLLNFGTSDSKDGSCRSRIQDVICDEILETFGMESGKGSALNAQMKSTVPLEASNAMGRGEGLVALINRTIEAYHSLVDNWKLIGQLVTLSVDVELIPDTMWFGELRRFVQRTHGEQKMRLKTVEARKVVEMWEHEGYPEGLEKDFARLAKVVEELENAFQRTKRERLALGEKTLVDRFGDNECSWSGDGMEVSNKSAHTGTIEKGNQNASIEDETGHMIHNDSAFTSQSSTADSTTISHLRNQLAALKR</sequence>